<gene>
    <name evidence="3" type="ORF">EV383_3865</name>
</gene>
<sequence>MERTTGSLRRDPFPLRGRTALVTGASRRDGIGHAIACRMAAYGASVYLQHYAPHDHDQDWGADDVDAVAASVRTHLDDGARLAHGHADLAAPGAPEQLVADATSELGHVDVLVCNQAQSGHDGPLGALTAEMLDRHWAVNTRASILLAQAFAGAHDGRPGGSVTFLTSGQGRGPMPGEIAYAAAKAALAGVTETIADQLADRGLRVNTVNPGPVDTGYLGDDAWAAMAPMFPFGRFGEPDDPARLIAWLATDEARWITGQVIESEGGFSRSRS</sequence>
<dbReference type="OrthoDB" id="3571370at2"/>
<proteinExistence type="inferred from homology"/>
<comment type="caution">
    <text evidence="3">The sequence shown here is derived from an EMBL/GenBank/DDBJ whole genome shotgun (WGS) entry which is preliminary data.</text>
</comment>
<organism evidence="3 4">
    <name type="scientific">Pseudonocardia sediminis</name>
    <dbReference type="NCBI Taxonomy" id="1397368"/>
    <lineage>
        <taxon>Bacteria</taxon>
        <taxon>Bacillati</taxon>
        <taxon>Actinomycetota</taxon>
        <taxon>Actinomycetes</taxon>
        <taxon>Pseudonocardiales</taxon>
        <taxon>Pseudonocardiaceae</taxon>
        <taxon>Pseudonocardia</taxon>
    </lineage>
</organism>
<evidence type="ECO:0000256" key="1">
    <source>
        <dbReference type="ARBA" id="ARBA00006484"/>
    </source>
</evidence>
<dbReference type="Proteomes" id="UP000291591">
    <property type="component" value="Unassembled WGS sequence"/>
</dbReference>
<dbReference type="Gene3D" id="3.40.50.720">
    <property type="entry name" value="NAD(P)-binding Rossmann-like Domain"/>
    <property type="match status" value="1"/>
</dbReference>
<comment type="similarity">
    <text evidence="1">Belongs to the short-chain dehydrogenases/reductases (SDR) family.</text>
</comment>
<dbReference type="PANTHER" id="PTHR48107:SF7">
    <property type="entry name" value="RE15974P"/>
    <property type="match status" value="1"/>
</dbReference>
<reference evidence="3 4" key="1">
    <citation type="submission" date="2019-02" db="EMBL/GenBank/DDBJ databases">
        <title>Sequencing the genomes of 1000 actinobacteria strains.</title>
        <authorList>
            <person name="Klenk H.-P."/>
        </authorList>
    </citation>
    <scope>NUCLEOTIDE SEQUENCE [LARGE SCALE GENOMIC DNA]</scope>
    <source>
        <strain evidence="3 4">DSM 45779</strain>
    </source>
</reference>
<accession>A0A4V6MEC3</accession>
<dbReference type="NCBIfam" id="NF009389">
    <property type="entry name" value="PRK12748.1"/>
    <property type="match status" value="1"/>
</dbReference>
<dbReference type="InterPro" id="IPR002347">
    <property type="entry name" value="SDR_fam"/>
</dbReference>
<dbReference type="InterPro" id="IPR020904">
    <property type="entry name" value="Sc_DH/Rdtase_CS"/>
</dbReference>
<evidence type="ECO:0000313" key="3">
    <source>
        <dbReference type="EMBL" id="RZT86960.1"/>
    </source>
</evidence>
<evidence type="ECO:0000313" key="4">
    <source>
        <dbReference type="Proteomes" id="UP000291591"/>
    </source>
</evidence>
<dbReference type="SUPFAM" id="SSF51735">
    <property type="entry name" value="NAD(P)-binding Rossmann-fold domains"/>
    <property type="match status" value="1"/>
</dbReference>
<dbReference type="EMBL" id="SHKL01000001">
    <property type="protein sequence ID" value="RZT86960.1"/>
    <property type="molecule type" value="Genomic_DNA"/>
</dbReference>
<dbReference type="PANTHER" id="PTHR48107">
    <property type="entry name" value="NADPH-DEPENDENT ALDEHYDE REDUCTASE-LIKE PROTEIN, CHLOROPLASTIC-RELATED"/>
    <property type="match status" value="1"/>
</dbReference>
<dbReference type="GO" id="GO:0016614">
    <property type="term" value="F:oxidoreductase activity, acting on CH-OH group of donors"/>
    <property type="evidence" value="ECO:0007669"/>
    <property type="project" value="UniProtKB-ARBA"/>
</dbReference>
<dbReference type="AlphaFoldDB" id="A0A4V6MEC3"/>
<dbReference type="CDD" id="cd05233">
    <property type="entry name" value="SDR_c"/>
    <property type="match status" value="1"/>
</dbReference>
<keyword evidence="2" id="KW-0560">Oxidoreductase</keyword>
<dbReference type="Pfam" id="PF13561">
    <property type="entry name" value="adh_short_C2"/>
    <property type="match status" value="1"/>
</dbReference>
<dbReference type="PRINTS" id="PR00081">
    <property type="entry name" value="GDHRDH"/>
</dbReference>
<dbReference type="PROSITE" id="PS00061">
    <property type="entry name" value="ADH_SHORT"/>
    <property type="match status" value="1"/>
</dbReference>
<protein>
    <submittedName>
        <fullName evidence="3">3-oxoacyl-[acyl-carrier protein] reductase</fullName>
    </submittedName>
</protein>
<evidence type="ECO:0000256" key="2">
    <source>
        <dbReference type="ARBA" id="ARBA00023002"/>
    </source>
</evidence>
<dbReference type="InterPro" id="IPR036291">
    <property type="entry name" value="NAD(P)-bd_dom_sf"/>
</dbReference>
<dbReference type="RefSeq" id="WP_130291173.1">
    <property type="nucleotide sequence ID" value="NZ_SHKL01000001.1"/>
</dbReference>
<keyword evidence="4" id="KW-1185">Reference proteome</keyword>
<name>A0A4V6MEC3_PSEST</name>